<evidence type="ECO:0000313" key="2">
    <source>
        <dbReference type="EMBL" id="NHR07967.1"/>
    </source>
</evidence>
<name>A0ABX0LLC2_9NEIS</name>
<sequence length="57" mass="6885">MSAREFQKRRLMQQRARFRHAPSRFKEDERRRMLDDALALLDGLARDRAEEARRRGG</sequence>
<protein>
    <submittedName>
        <fullName evidence="2">Uncharacterized protein</fullName>
    </submittedName>
</protein>
<comment type="caution">
    <text evidence="2">The sequence shown here is derived from an EMBL/GenBank/DDBJ whole genome shotgun (WGS) entry which is preliminary data.</text>
</comment>
<proteinExistence type="predicted"/>
<evidence type="ECO:0000256" key="1">
    <source>
        <dbReference type="SAM" id="MobiDB-lite"/>
    </source>
</evidence>
<dbReference type="EMBL" id="JAAOMA010000046">
    <property type="protein sequence ID" value="NHR07967.1"/>
    <property type="molecule type" value="Genomic_DNA"/>
</dbReference>
<dbReference type="RefSeq" id="WP_166453683.1">
    <property type="nucleotide sequence ID" value="NZ_JAAOMA010000046.1"/>
</dbReference>
<organism evidence="2 3">
    <name type="scientific">Chromobacterium fluminis</name>
    <dbReference type="NCBI Taxonomy" id="3044269"/>
    <lineage>
        <taxon>Bacteria</taxon>
        <taxon>Pseudomonadati</taxon>
        <taxon>Pseudomonadota</taxon>
        <taxon>Betaproteobacteria</taxon>
        <taxon>Neisseriales</taxon>
        <taxon>Chromobacteriaceae</taxon>
        <taxon>Chromobacterium</taxon>
    </lineage>
</organism>
<feature type="compositionally biased region" description="Basic residues" evidence="1">
    <location>
        <begin position="9"/>
        <end position="22"/>
    </location>
</feature>
<keyword evidence="3" id="KW-1185">Reference proteome</keyword>
<evidence type="ECO:0000313" key="3">
    <source>
        <dbReference type="Proteomes" id="UP001515641"/>
    </source>
</evidence>
<feature type="region of interest" description="Disordered" evidence="1">
    <location>
        <begin position="1"/>
        <end position="22"/>
    </location>
</feature>
<accession>A0ABX0LLC2</accession>
<reference evidence="2 3" key="1">
    <citation type="submission" date="2020-03" db="EMBL/GenBank/DDBJ databases">
        <title>Draft genome sequence of environmentally isolated cultures.</title>
        <authorList>
            <person name="Wilson H.S."/>
            <person name="De Leon M.E."/>
        </authorList>
    </citation>
    <scope>NUCLEOTIDE SEQUENCE [LARGE SCALE GENOMIC DNA]</scope>
    <source>
        <strain evidence="2 3">HSC-31F16</strain>
    </source>
</reference>
<dbReference type="Proteomes" id="UP001515641">
    <property type="component" value="Unassembled WGS sequence"/>
</dbReference>
<gene>
    <name evidence="2" type="ORF">HA052_22520</name>
</gene>